<evidence type="ECO:0000313" key="1">
    <source>
        <dbReference type="EMBL" id="CAE7001983.1"/>
    </source>
</evidence>
<reference evidence="1" key="1">
    <citation type="submission" date="2021-02" db="EMBL/GenBank/DDBJ databases">
        <authorList>
            <person name="Syme A R."/>
            <person name="Syme A R."/>
            <person name="Moolhuijzen P."/>
        </authorList>
    </citation>
    <scope>NUCLEOTIDE SEQUENCE</scope>
    <source>
        <strain evidence="1">W1-1</strain>
    </source>
</reference>
<name>A0A6S6VBA0_9PLEO</name>
<dbReference type="Proteomes" id="UP000472372">
    <property type="component" value="Chromosome 1"/>
</dbReference>
<protein>
    <submittedName>
        <fullName evidence="1">Uncharacterized protein</fullName>
    </submittedName>
</protein>
<sequence>MDITTFTVGDQPEEAPAQKPLDSQESKPRSSIRRWLRKTGDAALLKSFHKHSDSSLASKTSTNNSVESVYELESLSKATSAHPARKDSLMEEDTLIAKMNNNAHLETMANIPKPKMGTNTLSPTTAVKSQIPKPAEGALLTQDTMRMIMESNKRRVAESGQYRGVKETLGTTVIGSHRQRTARGVSAPANPLRWSQD</sequence>
<dbReference type="EMBL" id="HG992977">
    <property type="protein sequence ID" value="CAE7001983.1"/>
    <property type="molecule type" value="Genomic_DNA"/>
</dbReference>
<evidence type="ECO:0000313" key="2">
    <source>
        <dbReference type="Proteomes" id="UP000472372"/>
    </source>
</evidence>
<accession>A0A6S6VBA0</accession>
<proteinExistence type="predicted"/>
<organism evidence="1 2">
    <name type="scientific">Pyrenophora teres f. teres</name>
    <dbReference type="NCBI Taxonomy" id="97479"/>
    <lineage>
        <taxon>Eukaryota</taxon>
        <taxon>Fungi</taxon>
        <taxon>Dikarya</taxon>
        <taxon>Ascomycota</taxon>
        <taxon>Pezizomycotina</taxon>
        <taxon>Dothideomycetes</taxon>
        <taxon>Pleosporomycetidae</taxon>
        <taxon>Pleosporales</taxon>
        <taxon>Pleosporineae</taxon>
        <taxon>Pleosporaceae</taxon>
        <taxon>Pyrenophora</taxon>
    </lineage>
</organism>
<gene>
    <name evidence="1" type="ORF">PTTW11_01320</name>
</gene>
<dbReference type="AlphaFoldDB" id="A0A6S6VBA0"/>